<dbReference type="GO" id="GO:0045505">
    <property type="term" value="F:dynein intermediate chain binding"/>
    <property type="evidence" value="ECO:0007669"/>
    <property type="project" value="TreeGrafter"/>
</dbReference>
<reference evidence="3 4" key="1">
    <citation type="submission" date="2019-01" db="EMBL/GenBank/DDBJ databases">
        <title>A draft genome assembly of the solar-powered sea slug Elysia chlorotica.</title>
        <authorList>
            <person name="Cai H."/>
            <person name="Li Q."/>
            <person name="Fang X."/>
            <person name="Li J."/>
            <person name="Curtis N.E."/>
            <person name="Altenburger A."/>
            <person name="Shibata T."/>
            <person name="Feng M."/>
            <person name="Maeda T."/>
            <person name="Schwartz J.A."/>
            <person name="Shigenobu S."/>
            <person name="Lundholm N."/>
            <person name="Nishiyama T."/>
            <person name="Yang H."/>
            <person name="Hasebe M."/>
            <person name="Li S."/>
            <person name="Pierce S.K."/>
            <person name="Wang J."/>
        </authorList>
    </citation>
    <scope>NUCLEOTIDE SEQUENCE [LARGE SCALE GENOMIC DNA]</scope>
    <source>
        <strain evidence="3">EC2010</strain>
        <tissue evidence="3">Whole organism of an adult</tissue>
    </source>
</reference>
<dbReference type="GO" id="GO:0007018">
    <property type="term" value="P:microtubule-based movement"/>
    <property type="evidence" value="ECO:0007669"/>
    <property type="project" value="TreeGrafter"/>
</dbReference>
<evidence type="ECO:0000256" key="2">
    <source>
        <dbReference type="SAM" id="MobiDB-lite"/>
    </source>
</evidence>
<keyword evidence="4" id="KW-1185">Reference proteome</keyword>
<evidence type="ECO:0000313" key="3">
    <source>
        <dbReference type="EMBL" id="RUS70583.1"/>
    </source>
</evidence>
<dbReference type="InterPro" id="IPR005334">
    <property type="entry name" value="Tctex-1-like"/>
</dbReference>
<dbReference type="GO" id="GO:0005868">
    <property type="term" value="C:cytoplasmic dynein complex"/>
    <property type="evidence" value="ECO:0007669"/>
    <property type="project" value="TreeGrafter"/>
</dbReference>
<dbReference type="CDD" id="cd21451">
    <property type="entry name" value="DLC-like_TCTEX1D"/>
    <property type="match status" value="1"/>
</dbReference>
<evidence type="ECO:0000313" key="4">
    <source>
        <dbReference type="Proteomes" id="UP000271974"/>
    </source>
</evidence>
<dbReference type="EMBL" id="RQTK01001377">
    <property type="protein sequence ID" value="RUS70583.1"/>
    <property type="molecule type" value="Genomic_DNA"/>
</dbReference>
<dbReference type="Gene3D" id="3.30.1140.40">
    <property type="entry name" value="Tctex-1"/>
    <property type="match status" value="1"/>
</dbReference>
<dbReference type="GO" id="GO:0005737">
    <property type="term" value="C:cytoplasm"/>
    <property type="evidence" value="ECO:0007669"/>
    <property type="project" value="TreeGrafter"/>
</dbReference>
<feature type="region of interest" description="Disordered" evidence="2">
    <location>
        <begin position="1"/>
        <end position="56"/>
    </location>
</feature>
<feature type="compositionally biased region" description="Low complexity" evidence="2">
    <location>
        <begin position="39"/>
        <end position="48"/>
    </location>
</feature>
<dbReference type="Pfam" id="PF03645">
    <property type="entry name" value="Tctex-1"/>
    <property type="match status" value="1"/>
</dbReference>
<dbReference type="PANTHER" id="PTHR21255:SF65">
    <property type="entry name" value="TCTEX1 DOMAIN-CONTAINING PROTEIN 2"/>
    <property type="match status" value="1"/>
</dbReference>
<sequence>MLSTQAGGDGGLWRSETEEDPGFFVTAAVKQPPEEDALSWDASGCSSSSDEDDGRDVCRQDWRGRNNNYLMGCTAPPVPPVPPGAKNVSANKNLDDSFRGSAMATGSRDANKKVENTYRLEPKQGQVFVWYKARRPMVSMVDQLLDEFVYNVKTGPAVTRKLSEVIMKLVKRNFDWPRYKFVCHVTLAQLNRQGIMVADRSLWSTGTDNVASYTYKNRHIVCVVTFHGFYYE</sequence>
<dbReference type="Proteomes" id="UP000271974">
    <property type="component" value="Unassembled WGS sequence"/>
</dbReference>
<name>A0A3S1AX52_ELYCH</name>
<comment type="caution">
    <text evidence="3">The sequence shown here is derived from an EMBL/GenBank/DDBJ whole genome shotgun (WGS) entry which is preliminary data.</text>
</comment>
<dbReference type="PANTHER" id="PTHR21255">
    <property type="entry name" value="T-COMPLEX-ASSOCIATED-TESTIS-EXPRESSED 1/ DYNEIN LIGHT CHAIN"/>
    <property type="match status" value="1"/>
</dbReference>
<dbReference type="AlphaFoldDB" id="A0A3S1AX52"/>
<dbReference type="InterPro" id="IPR038586">
    <property type="entry name" value="Tctex-1-like_sf"/>
</dbReference>
<dbReference type="OrthoDB" id="10248487at2759"/>
<accession>A0A3S1AX52</accession>
<protein>
    <submittedName>
        <fullName evidence="3">Uncharacterized protein</fullName>
    </submittedName>
</protein>
<dbReference type="STRING" id="188477.A0A3S1AX52"/>
<gene>
    <name evidence="3" type="ORF">EGW08_021653</name>
</gene>
<organism evidence="3 4">
    <name type="scientific">Elysia chlorotica</name>
    <name type="common">Eastern emerald elysia</name>
    <name type="synonym">Sea slug</name>
    <dbReference type="NCBI Taxonomy" id="188477"/>
    <lineage>
        <taxon>Eukaryota</taxon>
        <taxon>Metazoa</taxon>
        <taxon>Spiralia</taxon>
        <taxon>Lophotrochozoa</taxon>
        <taxon>Mollusca</taxon>
        <taxon>Gastropoda</taxon>
        <taxon>Heterobranchia</taxon>
        <taxon>Euthyneura</taxon>
        <taxon>Panpulmonata</taxon>
        <taxon>Sacoglossa</taxon>
        <taxon>Placobranchoidea</taxon>
        <taxon>Plakobranchidae</taxon>
        <taxon>Elysia</taxon>
    </lineage>
</organism>
<comment type="similarity">
    <text evidence="1">Belongs to the dynein light chain Tctex-type family.</text>
</comment>
<evidence type="ECO:0000256" key="1">
    <source>
        <dbReference type="ARBA" id="ARBA00005361"/>
    </source>
</evidence>
<proteinExistence type="inferred from homology"/>